<sequence length="386" mass="41796">MLVNLHVLNVLCQSLCLARLAGTSLSAGRMYDKRYFNTTALINMSMSSTEHFSAPSIITNIPFNKPQSLKETSSTTKTLTSAHVQVGTGNVDRPPDAGFTILHSTQIETLLSLSPFPAQPADVILKATVTTKDVDDALHSDTAFSSAQVRKLEMTPAIPSTSRVRIDRAAETETPQSSFTIYFTQPLKPVQTEQDVPGTGDYTLAAATAKPHASAAPESTVVPLISTVEPKVQSEGLGATAHYKSTRMDSTANATVRGLLVDTSGTERSTRYPFQRPSQTPSAEHDHQSSKGNQENSNLGTSAGIAIGTISFAILAGLAGFWAFLRYKRHRNSFENTSNGKWLGSLIGSFRIFFHQNVKRSFNRNRGISEAKISAPFAQTNSLNWS</sequence>
<evidence type="ECO:0000256" key="2">
    <source>
        <dbReference type="SAM" id="Phobius"/>
    </source>
</evidence>
<keyword evidence="2" id="KW-1133">Transmembrane helix</keyword>
<dbReference type="Proteomes" id="UP000011086">
    <property type="component" value="Unassembled WGS sequence"/>
</dbReference>
<evidence type="ECO:0008006" key="5">
    <source>
        <dbReference type="Google" id="ProtNLM"/>
    </source>
</evidence>
<keyword evidence="2" id="KW-0472">Membrane</keyword>
<accession>A0AA97PJW4</accession>
<feature type="region of interest" description="Disordered" evidence="1">
    <location>
        <begin position="265"/>
        <end position="297"/>
    </location>
</feature>
<evidence type="ECO:0000256" key="1">
    <source>
        <dbReference type="SAM" id="MobiDB-lite"/>
    </source>
</evidence>
<feature type="chain" id="PRO_5041716564" description="Mid2 domain-containing protein" evidence="3">
    <location>
        <begin position="27"/>
        <end position="386"/>
    </location>
</feature>
<organism evidence="4">
    <name type="scientific">Pyricularia oryzae (strain Y34)</name>
    <name type="common">Rice blast fungus</name>
    <name type="synonym">Magnaporthe oryzae</name>
    <dbReference type="NCBI Taxonomy" id="1143189"/>
    <lineage>
        <taxon>Eukaryota</taxon>
        <taxon>Fungi</taxon>
        <taxon>Dikarya</taxon>
        <taxon>Ascomycota</taxon>
        <taxon>Pezizomycotina</taxon>
        <taxon>Sordariomycetes</taxon>
        <taxon>Sordariomycetidae</taxon>
        <taxon>Magnaporthales</taxon>
        <taxon>Pyriculariaceae</taxon>
        <taxon>Pyricularia</taxon>
    </lineage>
</organism>
<evidence type="ECO:0000313" key="4">
    <source>
        <dbReference type="EMBL" id="ELQ37342.1"/>
    </source>
</evidence>
<gene>
    <name evidence="4" type="ORF">OOU_Y34scaffold00605g6</name>
</gene>
<keyword evidence="2" id="KW-0812">Transmembrane</keyword>
<evidence type="ECO:0000256" key="3">
    <source>
        <dbReference type="SAM" id="SignalP"/>
    </source>
</evidence>
<protein>
    <recommendedName>
        <fullName evidence="5">Mid2 domain-containing protein</fullName>
    </recommendedName>
</protein>
<name>A0AA97PJW4_PYRO3</name>
<feature type="signal peptide" evidence="3">
    <location>
        <begin position="1"/>
        <end position="26"/>
    </location>
</feature>
<keyword evidence="3" id="KW-0732">Signal</keyword>
<reference evidence="4" key="1">
    <citation type="journal article" date="2012" name="PLoS Genet.">
        <title>Comparative analysis of the genomes of two field isolates of the rice blast fungus Magnaporthe oryzae.</title>
        <authorList>
            <person name="Xue M."/>
            <person name="Yang J."/>
            <person name="Li Z."/>
            <person name="Hu S."/>
            <person name="Yao N."/>
            <person name="Dean R.A."/>
            <person name="Zhao W."/>
            <person name="Shen M."/>
            <person name="Zhang H."/>
            <person name="Li C."/>
            <person name="Liu L."/>
            <person name="Cao L."/>
            <person name="Xu X."/>
            <person name="Xing Y."/>
            <person name="Hsiang T."/>
            <person name="Zhang Z."/>
            <person name="Xu J.R."/>
            <person name="Peng Y.L."/>
        </authorList>
    </citation>
    <scope>NUCLEOTIDE SEQUENCE</scope>
    <source>
        <strain evidence="4">Y34</strain>
    </source>
</reference>
<dbReference type="EMBL" id="JH793466">
    <property type="protein sequence ID" value="ELQ37342.1"/>
    <property type="molecule type" value="Genomic_DNA"/>
</dbReference>
<feature type="transmembrane region" description="Helical" evidence="2">
    <location>
        <begin position="303"/>
        <end position="325"/>
    </location>
</feature>
<proteinExistence type="predicted"/>
<dbReference type="AlphaFoldDB" id="A0AA97PJW4"/>